<evidence type="ECO:0000313" key="3">
    <source>
        <dbReference type="EMBL" id="KAK8092749.1"/>
    </source>
</evidence>
<dbReference type="InterPro" id="IPR011058">
    <property type="entry name" value="Cyanovirin-N"/>
</dbReference>
<organism evidence="3 4">
    <name type="scientific">Apiospora kogelbergensis</name>
    <dbReference type="NCBI Taxonomy" id="1337665"/>
    <lineage>
        <taxon>Eukaryota</taxon>
        <taxon>Fungi</taxon>
        <taxon>Dikarya</taxon>
        <taxon>Ascomycota</taxon>
        <taxon>Pezizomycotina</taxon>
        <taxon>Sordariomycetes</taxon>
        <taxon>Xylariomycetidae</taxon>
        <taxon>Amphisphaeriales</taxon>
        <taxon>Apiosporaceae</taxon>
        <taxon>Apiospora</taxon>
    </lineage>
</organism>
<accession>A0AAW0Q311</accession>
<dbReference type="SUPFAM" id="SSF51322">
    <property type="entry name" value="Cyanovirin-N"/>
    <property type="match status" value="1"/>
</dbReference>
<feature type="domain" description="Cyanovirin-N" evidence="2">
    <location>
        <begin position="21"/>
        <end position="103"/>
    </location>
</feature>
<keyword evidence="1" id="KW-0732">Signal</keyword>
<feature type="signal peptide" evidence="1">
    <location>
        <begin position="1"/>
        <end position="16"/>
    </location>
</feature>
<feature type="chain" id="PRO_5043396202" evidence="1">
    <location>
        <begin position="17"/>
        <end position="114"/>
    </location>
</feature>
<name>A0AAW0Q311_9PEZI</name>
<dbReference type="Proteomes" id="UP001392437">
    <property type="component" value="Unassembled WGS sequence"/>
</dbReference>
<dbReference type="EMBL" id="JAQQWP010000012">
    <property type="protein sequence ID" value="KAK8092749.1"/>
    <property type="molecule type" value="Genomic_DNA"/>
</dbReference>
<evidence type="ECO:0000313" key="4">
    <source>
        <dbReference type="Proteomes" id="UP001392437"/>
    </source>
</evidence>
<dbReference type="AlphaFoldDB" id="A0AAW0Q311"/>
<keyword evidence="4" id="KW-1185">Reference proteome</keyword>
<dbReference type="InterPro" id="IPR036673">
    <property type="entry name" value="Cyanovirin-N_sf"/>
</dbReference>
<reference evidence="3 4" key="1">
    <citation type="submission" date="2023-01" db="EMBL/GenBank/DDBJ databases">
        <title>Analysis of 21 Apiospora genomes using comparative genomics revels a genus with tremendous synthesis potential of carbohydrate active enzymes and secondary metabolites.</title>
        <authorList>
            <person name="Sorensen T."/>
        </authorList>
    </citation>
    <scope>NUCLEOTIDE SEQUENCE [LARGE SCALE GENOMIC DNA]</scope>
    <source>
        <strain evidence="3 4">CBS 117206</strain>
    </source>
</reference>
<dbReference type="Pfam" id="PF08881">
    <property type="entry name" value="CVNH"/>
    <property type="match status" value="1"/>
</dbReference>
<dbReference type="Gene3D" id="2.30.60.10">
    <property type="entry name" value="Cyanovirin-N"/>
    <property type="match status" value="1"/>
</dbReference>
<feature type="non-terminal residue" evidence="3">
    <location>
        <position position="114"/>
    </location>
</feature>
<proteinExistence type="predicted"/>
<gene>
    <name evidence="3" type="ORF">PG999_014336</name>
</gene>
<evidence type="ECO:0000256" key="1">
    <source>
        <dbReference type="SAM" id="SignalP"/>
    </source>
</evidence>
<sequence length="114" mass="11857">MKVTSVISTLLGVSAAANWGNSCQDEKLDSATGVLTANCNTGDGKGTLQANSVNLNTCNGWDGASLISQRDGNFGASCTSCSINRIPDPIYFTKMVPWLNCTCGEPAVDASFNT</sequence>
<evidence type="ECO:0000259" key="2">
    <source>
        <dbReference type="Pfam" id="PF08881"/>
    </source>
</evidence>
<protein>
    <submittedName>
        <fullName evidence="3">CVNH domain-containing protein</fullName>
    </submittedName>
</protein>
<comment type="caution">
    <text evidence="3">The sequence shown here is derived from an EMBL/GenBank/DDBJ whole genome shotgun (WGS) entry which is preliminary data.</text>
</comment>